<dbReference type="GO" id="GO:0009279">
    <property type="term" value="C:cell outer membrane"/>
    <property type="evidence" value="ECO:0007669"/>
    <property type="project" value="UniProtKB-SubCell"/>
</dbReference>
<dbReference type="PRINTS" id="PR01021">
    <property type="entry name" value="OMPADOMAIN"/>
</dbReference>
<gene>
    <name evidence="7" type="ORF">GCM10010991_18780</name>
</gene>
<comment type="subcellular location">
    <subcellularLocation>
        <location evidence="1">Cell outer membrane</location>
    </subcellularLocation>
</comment>
<dbReference type="InterPro" id="IPR006665">
    <property type="entry name" value="OmpA-like"/>
</dbReference>
<feature type="compositionally biased region" description="Basic and acidic residues" evidence="5">
    <location>
        <begin position="662"/>
        <end position="675"/>
    </location>
</feature>
<dbReference type="SUPFAM" id="SSF103088">
    <property type="entry name" value="OmpA-like"/>
    <property type="match status" value="1"/>
</dbReference>
<sequence length="675" mass="70570">MRIPSSLLTTTAFVGAGIAAVLTAWTGAMVIENKSEAEVRSVLLTAGMTWADVRASGLQVRLHGTAPNEAARFRALNLAGTVIESSRVRDRLDVAPVRAIEPPKFSVEMLRNTDGISLIGLLPAAVGTDPNAPPPNADAALRDEILGFAGSLPVSDMLETAAFPAPETWAAALDFGTEALKLLPRSKVSVSADSVDITAISDSDAQKRRLETELAKIRPQGLKVSIEISAPRPVLTPFTLRFIKDAEGARFDACSADTDAARDRILELGKVAGVEGAIMCTIGLGVPTPSWADAVEAGITAVTDLGGGSITFSDADVTLLADPGTPQATFDRVVGELQADLPAVFSLKSTLPPKSDGALAGPADFTAQLSEKGKVQLRGRLTDELLKTSVDAFAKARFGADNVYTATRFDDALPEGWPVRVLAGLEALSILHHGNLTVRADTVEVSGITGRQDGRARVAQVLSDKLGQGQSFKIDVRYDEAFDPFAALPTPEECAKDLNAVVSRQKITFAPGSAEITTDANATMDALAKILLECPAMKMEIAGHTDAQGSTGGNLSLSQARAEAVLLALQGRRVPVAGMVAKGYGEGVPIADNGTEEGREANRRIEFNLQAPVDSPEVATAPDGEQTADAGATGNQPAAEAAAASEAAPDFSKDLSPSVAPKEAKLKPRPRPDRN</sequence>
<dbReference type="InterPro" id="IPR050330">
    <property type="entry name" value="Bact_OuterMem_StrucFunc"/>
</dbReference>
<keyword evidence="3" id="KW-0998">Cell outer membrane</keyword>
<reference evidence="7 8" key="1">
    <citation type="journal article" date="2014" name="Int. J. Syst. Evol. Microbiol.">
        <title>Complete genome sequence of Corynebacterium casei LMG S-19264T (=DSM 44701T), isolated from a smear-ripened cheese.</title>
        <authorList>
            <consortium name="US DOE Joint Genome Institute (JGI-PGF)"/>
            <person name="Walter F."/>
            <person name="Albersmeier A."/>
            <person name="Kalinowski J."/>
            <person name="Ruckert C."/>
        </authorList>
    </citation>
    <scope>NUCLEOTIDE SEQUENCE [LARGE SCALE GENOMIC DNA]</scope>
    <source>
        <strain evidence="7 8">CGMCC 1.7029</strain>
    </source>
</reference>
<dbReference type="CDD" id="cd07185">
    <property type="entry name" value="OmpA_C-like"/>
    <property type="match status" value="1"/>
</dbReference>
<dbReference type="PANTHER" id="PTHR30329">
    <property type="entry name" value="STATOR ELEMENT OF FLAGELLAR MOTOR COMPLEX"/>
    <property type="match status" value="1"/>
</dbReference>
<comment type="caution">
    <text evidence="7">The sequence shown here is derived from an EMBL/GenBank/DDBJ whole genome shotgun (WGS) entry which is preliminary data.</text>
</comment>
<evidence type="ECO:0000259" key="6">
    <source>
        <dbReference type="PROSITE" id="PS51123"/>
    </source>
</evidence>
<dbReference type="OrthoDB" id="5525824at2"/>
<evidence type="ECO:0000313" key="7">
    <source>
        <dbReference type="EMBL" id="GGO31971.1"/>
    </source>
</evidence>
<dbReference type="InterPro" id="IPR036737">
    <property type="entry name" value="OmpA-like_sf"/>
</dbReference>
<feature type="compositionally biased region" description="Low complexity" evidence="5">
    <location>
        <begin position="638"/>
        <end position="648"/>
    </location>
</feature>
<dbReference type="PROSITE" id="PS51123">
    <property type="entry name" value="OMPA_2"/>
    <property type="match status" value="1"/>
</dbReference>
<proteinExistence type="predicted"/>
<evidence type="ECO:0000256" key="3">
    <source>
        <dbReference type="ARBA" id="ARBA00023237"/>
    </source>
</evidence>
<keyword evidence="2 4" id="KW-0472">Membrane</keyword>
<accession>A0A918DDA8</accession>
<dbReference type="Gene3D" id="3.40.1520.20">
    <property type="match status" value="2"/>
</dbReference>
<protein>
    <submittedName>
        <fullName evidence="7">Membrane protein</fullName>
    </submittedName>
</protein>
<dbReference type="PANTHER" id="PTHR30329:SF21">
    <property type="entry name" value="LIPOPROTEIN YIAD-RELATED"/>
    <property type="match status" value="1"/>
</dbReference>
<dbReference type="InterPro" id="IPR006664">
    <property type="entry name" value="OMP_bac"/>
</dbReference>
<dbReference type="Gene3D" id="3.30.1330.60">
    <property type="entry name" value="OmpA-like domain"/>
    <property type="match status" value="1"/>
</dbReference>
<evidence type="ECO:0000256" key="1">
    <source>
        <dbReference type="ARBA" id="ARBA00004442"/>
    </source>
</evidence>
<organism evidence="7 8">
    <name type="scientific">Gemmobacter aquaticus</name>
    <dbReference type="NCBI Taxonomy" id="490185"/>
    <lineage>
        <taxon>Bacteria</taxon>
        <taxon>Pseudomonadati</taxon>
        <taxon>Pseudomonadota</taxon>
        <taxon>Alphaproteobacteria</taxon>
        <taxon>Rhodobacterales</taxon>
        <taxon>Paracoccaceae</taxon>
        <taxon>Gemmobacter</taxon>
    </lineage>
</organism>
<dbReference type="Pfam" id="PF00691">
    <property type="entry name" value="OmpA"/>
    <property type="match status" value="1"/>
</dbReference>
<evidence type="ECO:0000256" key="5">
    <source>
        <dbReference type="SAM" id="MobiDB-lite"/>
    </source>
</evidence>
<name>A0A918DDA8_9RHOB</name>
<dbReference type="EMBL" id="BMLP01000002">
    <property type="protein sequence ID" value="GGO31971.1"/>
    <property type="molecule type" value="Genomic_DNA"/>
</dbReference>
<dbReference type="Proteomes" id="UP000598196">
    <property type="component" value="Unassembled WGS sequence"/>
</dbReference>
<evidence type="ECO:0000256" key="4">
    <source>
        <dbReference type="PROSITE-ProRule" id="PRU00473"/>
    </source>
</evidence>
<evidence type="ECO:0000313" key="8">
    <source>
        <dbReference type="Proteomes" id="UP000598196"/>
    </source>
</evidence>
<dbReference type="RefSeq" id="WP_146286325.1">
    <property type="nucleotide sequence ID" value="NZ_BMLP01000002.1"/>
</dbReference>
<feature type="domain" description="OmpA-like" evidence="6">
    <location>
        <begin position="496"/>
        <end position="613"/>
    </location>
</feature>
<dbReference type="AlphaFoldDB" id="A0A918DDA8"/>
<feature type="region of interest" description="Disordered" evidence="5">
    <location>
        <begin position="609"/>
        <end position="675"/>
    </location>
</feature>
<keyword evidence="8" id="KW-1185">Reference proteome</keyword>
<evidence type="ECO:0000256" key="2">
    <source>
        <dbReference type="ARBA" id="ARBA00023136"/>
    </source>
</evidence>